<dbReference type="Proteomes" id="UP001642484">
    <property type="component" value="Unassembled WGS sequence"/>
</dbReference>
<dbReference type="PANTHER" id="PTHR44167">
    <property type="entry name" value="OVARIAN-SPECIFIC SERINE/THREONINE-PROTEIN KINASE LOK-RELATED"/>
    <property type="match status" value="1"/>
</dbReference>
<dbReference type="SMART" id="SM00220">
    <property type="entry name" value="S_TKc"/>
    <property type="match status" value="1"/>
</dbReference>
<dbReference type="Pfam" id="PF00069">
    <property type="entry name" value="Pkinase"/>
    <property type="match status" value="1"/>
</dbReference>
<organism evidence="2 3">
    <name type="scientific">Durusdinium trenchii</name>
    <dbReference type="NCBI Taxonomy" id="1381693"/>
    <lineage>
        <taxon>Eukaryota</taxon>
        <taxon>Sar</taxon>
        <taxon>Alveolata</taxon>
        <taxon>Dinophyceae</taxon>
        <taxon>Suessiales</taxon>
        <taxon>Symbiodiniaceae</taxon>
        <taxon>Durusdinium</taxon>
    </lineage>
</organism>
<accession>A0ABP0H7X2</accession>
<dbReference type="SUPFAM" id="SSF56112">
    <property type="entry name" value="Protein kinase-like (PK-like)"/>
    <property type="match status" value="1"/>
</dbReference>
<dbReference type="PROSITE" id="PS50011">
    <property type="entry name" value="PROTEIN_KINASE_DOM"/>
    <property type="match status" value="1"/>
</dbReference>
<dbReference type="InterPro" id="IPR011009">
    <property type="entry name" value="Kinase-like_dom_sf"/>
</dbReference>
<dbReference type="PANTHER" id="PTHR44167:SF24">
    <property type="entry name" value="SERINE_THREONINE-PROTEIN KINASE CHK2"/>
    <property type="match status" value="1"/>
</dbReference>
<keyword evidence="3" id="KW-1185">Reference proteome</keyword>
<sequence>MSVDKTISIVSTTSRGSSVIEESYTVVRSLGSGEFGQVKEVKKKTGGGKRFAWKQVSLEKDPYCENEVHLLGQLKHEGIVRIYDAYFRDGVVLDMVLELCPKGSMKEYIQSNYEMFPTSYPNKVYIRPDCIDIQSAMRQVLDAVKFLHANCVAHRDIKPGNVLLASGQRWKLADFNLSTNFQPGGYMVDHVGTRPFKAPEVPNKCYTEKCDIYSMGILFIALVTGRNYWRPEDRPESASGDGWLMAQAEILDEKVSWHGREFGAKALSFAKAMMQTPESNRYSAEEALENEWLTSVSGHSCCVIS</sequence>
<evidence type="ECO:0000259" key="1">
    <source>
        <dbReference type="PROSITE" id="PS50011"/>
    </source>
</evidence>
<dbReference type="Gene3D" id="1.10.510.10">
    <property type="entry name" value="Transferase(Phosphotransferase) domain 1"/>
    <property type="match status" value="1"/>
</dbReference>
<proteinExistence type="predicted"/>
<dbReference type="GO" id="GO:0016301">
    <property type="term" value="F:kinase activity"/>
    <property type="evidence" value="ECO:0007669"/>
    <property type="project" value="UniProtKB-KW"/>
</dbReference>
<gene>
    <name evidence="2" type="ORF">CCMP2556_LOCUS79</name>
</gene>
<dbReference type="InterPro" id="IPR000719">
    <property type="entry name" value="Prot_kinase_dom"/>
</dbReference>
<evidence type="ECO:0000313" key="2">
    <source>
        <dbReference type="EMBL" id="CAK8985309.1"/>
    </source>
</evidence>
<reference evidence="2 3" key="1">
    <citation type="submission" date="2024-02" db="EMBL/GenBank/DDBJ databases">
        <authorList>
            <person name="Chen Y."/>
            <person name="Shah S."/>
            <person name="Dougan E. K."/>
            <person name="Thang M."/>
            <person name="Chan C."/>
        </authorList>
    </citation>
    <scope>NUCLEOTIDE SEQUENCE [LARGE SCALE GENOMIC DNA]</scope>
</reference>
<protein>
    <recommendedName>
        <fullName evidence="1">Protein kinase domain-containing protein</fullName>
    </recommendedName>
</protein>
<feature type="domain" description="Protein kinase" evidence="1">
    <location>
        <begin position="24"/>
        <end position="293"/>
    </location>
</feature>
<dbReference type="InterPro" id="IPR008271">
    <property type="entry name" value="Ser/Thr_kinase_AS"/>
</dbReference>
<dbReference type="EMBL" id="CAXAMN010000001">
    <property type="protein sequence ID" value="CAK8985309.1"/>
    <property type="molecule type" value="Genomic_DNA"/>
</dbReference>
<evidence type="ECO:0000313" key="3">
    <source>
        <dbReference type="Proteomes" id="UP001642484"/>
    </source>
</evidence>
<dbReference type="Gene3D" id="3.30.200.20">
    <property type="entry name" value="Phosphorylase Kinase, domain 1"/>
    <property type="match status" value="1"/>
</dbReference>
<name>A0ABP0H7X2_9DINO</name>
<comment type="caution">
    <text evidence="2">The sequence shown here is derived from an EMBL/GenBank/DDBJ whole genome shotgun (WGS) entry which is preliminary data.</text>
</comment>
<dbReference type="PROSITE" id="PS00108">
    <property type="entry name" value="PROTEIN_KINASE_ST"/>
    <property type="match status" value="1"/>
</dbReference>